<evidence type="ECO:0000313" key="2">
    <source>
        <dbReference type="Proteomes" id="UP000814140"/>
    </source>
</evidence>
<gene>
    <name evidence="1" type="ORF">BV25DRAFT_1002327</name>
</gene>
<accession>A0ACB8SUX3</accession>
<dbReference type="EMBL" id="MU277222">
    <property type="protein sequence ID" value="KAI0059982.1"/>
    <property type="molecule type" value="Genomic_DNA"/>
</dbReference>
<name>A0ACB8SUX3_9AGAM</name>
<proteinExistence type="predicted"/>
<dbReference type="Proteomes" id="UP000814140">
    <property type="component" value="Unassembled WGS sequence"/>
</dbReference>
<comment type="caution">
    <text evidence="1">The sequence shown here is derived from an EMBL/GenBank/DDBJ whole genome shotgun (WGS) entry which is preliminary data.</text>
</comment>
<reference evidence="1" key="1">
    <citation type="submission" date="2021-03" db="EMBL/GenBank/DDBJ databases">
        <authorList>
            <consortium name="DOE Joint Genome Institute"/>
            <person name="Ahrendt S."/>
            <person name="Looney B.P."/>
            <person name="Miyauchi S."/>
            <person name="Morin E."/>
            <person name="Drula E."/>
            <person name="Courty P.E."/>
            <person name="Chicoki N."/>
            <person name="Fauchery L."/>
            <person name="Kohler A."/>
            <person name="Kuo A."/>
            <person name="Labutti K."/>
            <person name="Pangilinan J."/>
            <person name="Lipzen A."/>
            <person name="Riley R."/>
            <person name="Andreopoulos W."/>
            <person name="He G."/>
            <person name="Johnson J."/>
            <person name="Barry K.W."/>
            <person name="Grigoriev I.V."/>
            <person name="Nagy L."/>
            <person name="Hibbett D."/>
            <person name="Henrissat B."/>
            <person name="Matheny P.B."/>
            <person name="Labbe J."/>
            <person name="Martin F."/>
        </authorList>
    </citation>
    <scope>NUCLEOTIDE SEQUENCE</scope>
    <source>
        <strain evidence="1">HHB10654</strain>
    </source>
</reference>
<evidence type="ECO:0000313" key="1">
    <source>
        <dbReference type="EMBL" id="KAI0059982.1"/>
    </source>
</evidence>
<keyword evidence="2" id="KW-1185">Reference proteome</keyword>
<protein>
    <submittedName>
        <fullName evidence="1">Uncharacterized protein</fullName>
    </submittedName>
</protein>
<reference evidence="1" key="2">
    <citation type="journal article" date="2022" name="New Phytol.">
        <title>Evolutionary transition to the ectomycorrhizal habit in the genomes of a hyperdiverse lineage of mushroom-forming fungi.</title>
        <authorList>
            <person name="Looney B."/>
            <person name="Miyauchi S."/>
            <person name="Morin E."/>
            <person name="Drula E."/>
            <person name="Courty P.E."/>
            <person name="Kohler A."/>
            <person name="Kuo A."/>
            <person name="LaButti K."/>
            <person name="Pangilinan J."/>
            <person name="Lipzen A."/>
            <person name="Riley R."/>
            <person name="Andreopoulos W."/>
            <person name="He G."/>
            <person name="Johnson J."/>
            <person name="Nolan M."/>
            <person name="Tritt A."/>
            <person name="Barry K.W."/>
            <person name="Grigoriev I.V."/>
            <person name="Nagy L.G."/>
            <person name="Hibbett D."/>
            <person name="Henrissat B."/>
            <person name="Matheny P.B."/>
            <person name="Labbe J."/>
            <person name="Martin F.M."/>
        </authorList>
    </citation>
    <scope>NUCLEOTIDE SEQUENCE</scope>
    <source>
        <strain evidence="1">HHB10654</strain>
    </source>
</reference>
<organism evidence="1 2">
    <name type="scientific">Artomyces pyxidatus</name>
    <dbReference type="NCBI Taxonomy" id="48021"/>
    <lineage>
        <taxon>Eukaryota</taxon>
        <taxon>Fungi</taxon>
        <taxon>Dikarya</taxon>
        <taxon>Basidiomycota</taxon>
        <taxon>Agaricomycotina</taxon>
        <taxon>Agaricomycetes</taxon>
        <taxon>Russulales</taxon>
        <taxon>Auriscalpiaceae</taxon>
        <taxon>Artomyces</taxon>
    </lineage>
</organism>
<sequence>MSSSIKALANSFGFKRAASVKSNSSRSTATSSSMPSTVGDGEELAQYSTPYSSLPEVSPSAMPQTDHFKFSTPDTTIADHHSDSSVAEPVPGQGSRAGMPAPANARLSTGAGATTTIRLVSASSTFSRLSTGPGTPQLKVFNPAFDLILGSPGGEGEPRVPVWPLSPGGPSTERLYPALPWGDFIKTSKEEEAAIGGDDVDMPGAIAPPQITVSTPAKSSPSKSHHTPRTFPTPSNEPIDLFSPAPASLRTPKDGPSIPRSQPFIFGSPLPQHNVSNKAFGNAAATVLEEMNRRLSAVGGQKVGMELLERSQPANTDGGGSIFGDLGSLSKVDRFEKAHNAQFNKMDSILTHYAAKRAAPASKKRKSSVLGRGAAPAKKRVSAETRVISAGGRKRMGIPGGFGDEDEDEEDIDNGEESRRMSKRVRVLEGDGGMDKGKRVSIAPTEKDKKKAEKERDAVRRALDAKREKRRSSIRRVSGIAPPSECRLCLGVEALLTIIS</sequence>